<evidence type="ECO:0000313" key="1">
    <source>
        <dbReference type="EMBL" id="KII71379.1"/>
    </source>
</evidence>
<proteinExistence type="predicted"/>
<gene>
    <name evidence="1" type="ORF">RF11_09138</name>
</gene>
<keyword evidence="2" id="KW-1185">Reference proteome</keyword>
<dbReference type="Proteomes" id="UP000031668">
    <property type="component" value="Unassembled WGS sequence"/>
</dbReference>
<comment type="caution">
    <text evidence="1">The sequence shown here is derived from an EMBL/GenBank/DDBJ whole genome shotgun (WGS) entry which is preliminary data.</text>
</comment>
<reference evidence="1 2" key="1">
    <citation type="journal article" date="2014" name="Genome Biol. Evol.">
        <title>The genome of the myxosporean Thelohanellus kitauei shows adaptations to nutrient acquisition within its fish host.</title>
        <authorList>
            <person name="Yang Y."/>
            <person name="Xiong J."/>
            <person name="Zhou Z."/>
            <person name="Huo F."/>
            <person name="Miao W."/>
            <person name="Ran C."/>
            <person name="Liu Y."/>
            <person name="Zhang J."/>
            <person name="Feng J."/>
            <person name="Wang M."/>
            <person name="Wang M."/>
            <person name="Wang L."/>
            <person name="Yao B."/>
        </authorList>
    </citation>
    <scope>NUCLEOTIDE SEQUENCE [LARGE SCALE GENOMIC DNA]</scope>
    <source>
        <strain evidence="1">Wuqing</strain>
    </source>
</reference>
<protein>
    <submittedName>
        <fullName evidence="1">Uncharacterized protein</fullName>
    </submittedName>
</protein>
<name>A0A0C2J0N2_THEKT</name>
<sequence length="101" mass="11599">MTLQEEWAKPDPRSDNSMTSDCEFYIIYGRMSYISGIACKELWAHDTLSADGDNPTYSLSSFNVINATWQTLSHHIYDYGENILPPLIDSCIFIITNLYTY</sequence>
<dbReference type="AlphaFoldDB" id="A0A0C2J0N2"/>
<dbReference type="EMBL" id="JWZT01001780">
    <property type="protein sequence ID" value="KII71379.1"/>
    <property type="molecule type" value="Genomic_DNA"/>
</dbReference>
<evidence type="ECO:0000313" key="2">
    <source>
        <dbReference type="Proteomes" id="UP000031668"/>
    </source>
</evidence>
<dbReference type="OrthoDB" id="10251809at2759"/>
<organism evidence="1 2">
    <name type="scientific">Thelohanellus kitauei</name>
    <name type="common">Myxosporean</name>
    <dbReference type="NCBI Taxonomy" id="669202"/>
    <lineage>
        <taxon>Eukaryota</taxon>
        <taxon>Metazoa</taxon>
        <taxon>Cnidaria</taxon>
        <taxon>Myxozoa</taxon>
        <taxon>Myxosporea</taxon>
        <taxon>Bivalvulida</taxon>
        <taxon>Platysporina</taxon>
        <taxon>Myxobolidae</taxon>
        <taxon>Thelohanellus</taxon>
    </lineage>
</organism>
<accession>A0A0C2J0N2</accession>